<comment type="caution">
    <text evidence="2">The sequence shown here is derived from an EMBL/GenBank/DDBJ whole genome shotgun (WGS) entry which is preliminary data.</text>
</comment>
<accession>A0AAN4ZM31</accession>
<evidence type="ECO:0000313" key="3">
    <source>
        <dbReference type="Proteomes" id="UP001328107"/>
    </source>
</evidence>
<name>A0AAN4ZM31_9BILA</name>
<dbReference type="AlphaFoldDB" id="A0AAN4ZM31"/>
<feature type="region of interest" description="Disordered" evidence="1">
    <location>
        <begin position="200"/>
        <end position="274"/>
    </location>
</feature>
<keyword evidence="3" id="KW-1185">Reference proteome</keyword>
<evidence type="ECO:0000313" key="2">
    <source>
        <dbReference type="EMBL" id="GMR42369.1"/>
    </source>
</evidence>
<protein>
    <submittedName>
        <fullName evidence="2">Uncharacterized protein</fullName>
    </submittedName>
</protein>
<proteinExistence type="predicted"/>
<dbReference type="Proteomes" id="UP001328107">
    <property type="component" value="Unassembled WGS sequence"/>
</dbReference>
<feature type="compositionally biased region" description="Low complexity" evidence="1">
    <location>
        <begin position="233"/>
        <end position="245"/>
    </location>
</feature>
<organism evidence="2 3">
    <name type="scientific">Pristionchus mayeri</name>
    <dbReference type="NCBI Taxonomy" id="1317129"/>
    <lineage>
        <taxon>Eukaryota</taxon>
        <taxon>Metazoa</taxon>
        <taxon>Ecdysozoa</taxon>
        <taxon>Nematoda</taxon>
        <taxon>Chromadorea</taxon>
        <taxon>Rhabditida</taxon>
        <taxon>Rhabditina</taxon>
        <taxon>Diplogasteromorpha</taxon>
        <taxon>Diplogasteroidea</taxon>
        <taxon>Neodiplogasteridae</taxon>
        <taxon>Pristionchus</taxon>
    </lineage>
</organism>
<feature type="compositionally biased region" description="Polar residues" evidence="1">
    <location>
        <begin position="220"/>
        <end position="232"/>
    </location>
</feature>
<dbReference type="EMBL" id="BTRK01000003">
    <property type="protein sequence ID" value="GMR42369.1"/>
    <property type="molecule type" value="Genomic_DNA"/>
</dbReference>
<evidence type="ECO:0000256" key="1">
    <source>
        <dbReference type="SAM" id="MobiDB-lite"/>
    </source>
</evidence>
<feature type="compositionally biased region" description="Acidic residues" evidence="1">
    <location>
        <begin position="264"/>
        <end position="274"/>
    </location>
</feature>
<gene>
    <name evidence="2" type="ORF">PMAYCL1PPCAC_12564</name>
</gene>
<sequence>MLLGAQANYSSPSNISFTRCNGRMDTGIVQHPPGKRTLVSFDMRHAEGAPRAKRRLEKVAARFENFSISNTAVESWENCRESSDDDDVIQEVTSMGEDVPLESISPSNIEEPDDENGISAKRLRLADELSEYLEKAKEHPILWKKMMEQSRVSEGALTVWRPLVPLSNPFDDPSMKGRINELNEDEDEIDQDGDVVIDDEIAHAGETLPEVSYPDEQYRDSSSTLDSIPSTLPSSPESPYPDSESGYGNRIVEIADGGTTTDSSLEEDDAMEMD</sequence>
<reference evidence="3" key="1">
    <citation type="submission" date="2022-10" db="EMBL/GenBank/DDBJ databases">
        <title>Genome assembly of Pristionchus species.</title>
        <authorList>
            <person name="Yoshida K."/>
            <person name="Sommer R.J."/>
        </authorList>
    </citation>
    <scope>NUCLEOTIDE SEQUENCE [LARGE SCALE GENOMIC DNA]</scope>
    <source>
        <strain evidence="3">RS5460</strain>
    </source>
</reference>